<evidence type="ECO:0000313" key="2">
    <source>
        <dbReference type="Proteomes" id="UP000185557"/>
    </source>
</evidence>
<gene>
    <name evidence="1" type="ORF">NIES30_23960</name>
</gene>
<comment type="caution">
    <text evidence="1">The sequence shown here is derived from an EMBL/GenBank/DDBJ whole genome shotgun (WGS) entry which is preliminary data.</text>
</comment>
<dbReference type="EMBL" id="MRCG01000028">
    <property type="protein sequence ID" value="OKH43884.1"/>
    <property type="molecule type" value="Genomic_DNA"/>
</dbReference>
<proteinExistence type="predicted"/>
<evidence type="ECO:0000313" key="1">
    <source>
        <dbReference type="EMBL" id="OKH43884.1"/>
    </source>
</evidence>
<accession>A0A1U7IYL2</accession>
<keyword evidence="2" id="KW-1185">Reference proteome</keyword>
<dbReference type="Proteomes" id="UP000185557">
    <property type="component" value="Unassembled WGS sequence"/>
</dbReference>
<reference evidence="1 2" key="1">
    <citation type="submission" date="2016-11" db="EMBL/GenBank/DDBJ databases">
        <title>Draft Genome Sequences of Nine Cyanobacterial Strains from Diverse Habitats.</title>
        <authorList>
            <person name="Zhu T."/>
            <person name="Hou S."/>
            <person name="Lu X."/>
            <person name="Hess W.R."/>
        </authorList>
    </citation>
    <scope>NUCLEOTIDE SEQUENCE [LARGE SCALE GENOMIC DNA]</scope>
    <source>
        <strain evidence="1 2">NIES-30</strain>
    </source>
</reference>
<sequence length="169" mass="18613">MPAQGGLVGDTETYSREILGQSQFELYHLKATGLRGQLPPWGPHPEQSKHIVDLDEDLRVGLVIKFDQSPLTRLLLCLGVDIKAYFHFEGLGSAAAEKDLTVIIKSVEGQFKYWVGTVIKPQDLGLTKGYYLVGATVEVGPVTHQCGQVILGYGYIGERRLQIADQPFS</sequence>
<dbReference type="AlphaFoldDB" id="A0A1U7IYL2"/>
<organism evidence="1 2">
    <name type="scientific">Phormidium tenue NIES-30</name>
    <dbReference type="NCBI Taxonomy" id="549789"/>
    <lineage>
        <taxon>Bacteria</taxon>
        <taxon>Bacillati</taxon>
        <taxon>Cyanobacteriota</taxon>
        <taxon>Cyanophyceae</taxon>
        <taxon>Oscillatoriophycideae</taxon>
        <taxon>Oscillatoriales</taxon>
        <taxon>Oscillatoriaceae</taxon>
        <taxon>Phormidium</taxon>
    </lineage>
</organism>
<protein>
    <submittedName>
        <fullName evidence="1">Uncharacterized protein</fullName>
    </submittedName>
</protein>
<name>A0A1U7IYL2_9CYAN</name>